<dbReference type="InterPro" id="IPR001841">
    <property type="entry name" value="Znf_RING"/>
</dbReference>
<accession>W7EQ80</accession>
<dbReference type="GO" id="GO:0008270">
    <property type="term" value="F:zinc ion binding"/>
    <property type="evidence" value="ECO:0007669"/>
    <property type="project" value="UniProtKB-KW"/>
</dbReference>
<dbReference type="Pfam" id="PF13639">
    <property type="entry name" value="zf-RING_2"/>
    <property type="match status" value="1"/>
</dbReference>
<dbReference type="HOGENOM" id="CLU_705938_0_0_1"/>
<organism evidence="4 5">
    <name type="scientific">Bipolaris victoriae (strain FI3)</name>
    <name type="common">Victoria blight of oats agent</name>
    <name type="synonym">Cochliobolus victoriae</name>
    <dbReference type="NCBI Taxonomy" id="930091"/>
    <lineage>
        <taxon>Eukaryota</taxon>
        <taxon>Fungi</taxon>
        <taxon>Dikarya</taxon>
        <taxon>Ascomycota</taxon>
        <taxon>Pezizomycotina</taxon>
        <taxon>Dothideomycetes</taxon>
        <taxon>Pleosporomycetidae</taxon>
        <taxon>Pleosporales</taxon>
        <taxon>Pleosporineae</taxon>
        <taxon>Pleosporaceae</taxon>
        <taxon>Bipolaris</taxon>
    </lineage>
</organism>
<dbReference type="Gene3D" id="3.30.40.10">
    <property type="entry name" value="Zinc/RING finger domain, C3HC4 (zinc finger)"/>
    <property type="match status" value="1"/>
</dbReference>
<evidence type="ECO:0000256" key="1">
    <source>
        <dbReference type="PROSITE-ProRule" id="PRU00175"/>
    </source>
</evidence>
<feature type="region of interest" description="Disordered" evidence="2">
    <location>
        <begin position="237"/>
        <end position="282"/>
    </location>
</feature>
<keyword evidence="5" id="KW-1185">Reference proteome</keyword>
<proteinExistence type="predicted"/>
<gene>
    <name evidence="4" type="ORF">COCVIDRAFT_35088</name>
</gene>
<evidence type="ECO:0000259" key="3">
    <source>
        <dbReference type="PROSITE" id="PS50089"/>
    </source>
</evidence>
<name>W7EQ80_BIPV3</name>
<reference evidence="4 5" key="1">
    <citation type="journal article" date="2013" name="PLoS Genet.">
        <title>Comparative genome structure, secondary metabolite, and effector coding capacity across Cochliobolus pathogens.</title>
        <authorList>
            <person name="Condon B.J."/>
            <person name="Leng Y."/>
            <person name="Wu D."/>
            <person name="Bushley K.E."/>
            <person name="Ohm R.A."/>
            <person name="Otillar R."/>
            <person name="Martin J."/>
            <person name="Schackwitz W."/>
            <person name="Grimwood J."/>
            <person name="MohdZainudin N."/>
            <person name="Xue C."/>
            <person name="Wang R."/>
            <person name="Manning V.A."/>
            <person name="Dhillon B."/>
            <person name="Tu Z.J."/>
            <person name="Steffenson B.J."/>
            <person name="Salamov A."/>
            <person name="Sun H."/>
            <person name="Lowry S."/>
            <person name="LaButti K."/>
            <person name="Han J."/>
            <person name="Copeland A."/>
            <person name="Lindquist E."/>
            <person name="Barry K."/>
            <person name="Schmutz J."/>
            <person name="Baker S.E."/>
            <person name="Ciuffetti L.M."/>
            <person name="Grigoriev I.V."/>
            <person name="Zhong S."/>
            <person name="Turgeon B.G."/>
        </authorList>
    </citation>
    <scope>NUCLEOTIDE SEQUENCE [LARGE SCALE GENOMIC DNA]</scope>
    <source>
        <strain evidence="4 5">FI3</strain>
    </source>
</reference>
<sequence>MPHNPPNPPTAHTEPSSESGAETTSSSDFDYIPPASGYGFAYDSEVEARHAAGRALRESRAERESTTGSSVQLREQGSETSGETGSSGVESNGWNGEEDGGNVADESSNSDESSSAEDGSDVGGGAEEQVSVQQQQVGGQQQQLIQQWDERYNPDLEEVPLLRPPPADRNSISYITPTPAGRILYTTSITATLSGPSGVLAFTRTQHVAHGEEWMMHPGLVRRTYADWAEGRNHEFRGRNRDQGFEGRAYAGESGGEDASAGAQQGGGDGDVEGDEGEAMGGHAHHVPYVHRRIFGERRGGNAYGGDYSDDHDADDEMSSEPAVQQVNAQRNIPNAVLYGDPLVSAMVANTFMDRYTQAPSPVVADAPPNTECPICLEPQSETHECVQIRGVPGCTHLIGRSCLRQWFINRPDDKKDCPFCRTQWVSQQGIWDIEDELVAALRRQWEEQS</sequence>
<feature type="compositionally biased region" description="Basic and acidic residues" evidence="2">
    <location>
        <begin position="46"/>
        <end position="65"/>
    </location>
</feature>
<dbReference type="PROSITE" id="PS50089">
    <property type="entry name" value="ZF_RING_2"/>
    <property type="match status" value="1"/>
</dbReference>
<dbReference type="EMBL" id="KI968707">
    <property type="protein sequence ID" value="EUN30221.1"/>
    <property type="molecule type" value="Genomic_DNA"/>
</dbReference>
<dbReference type="OrthoDB" id="8062037at2759"/>
<dbReference type="GeneID" id="26255607"/>
<dbReference type="SUPFAM" id="SSF57850">
    <property type="entry name" value="RING/U-box"/>
    <property type="match status" value="1"/>
</dbReference>
<feature type="compositionally biased region" description="Low complexity" evidence="2">
    <location>
        <begin position="10"/>
        <end position="27"/>
    </location>
</feature>
<dbReference type="RefSeq" id="XP_014559806.1">
    <property type="nucleotide sequence ID" value="XM_014704320.1"/>
</dbReference>
<feature type="region of interest" description="Disordered" evidence="2">
    <location>
        <begin position="1"/>
        <end position="144"/>
    </location>
</feature>
<evidence type="ECO:0000313" key="5">
    <source>
        <dbReference type="Proteomes" id="UP000054337"/>
    </source>
</evidence>
<dbReference type="Proteomes" id="UP000054337">
    <property type="component" value="Unassembled WGS sequence"/>
</dbReference>
<keyword evidence="1" id="KW-0479">Metal-binding</keyword>
<feature type="compositionally biased region" description="Low complexity" evidence="2">
    <location>
        <begin position="127"/>
        <end position="144"/>
    </location>
</feature>
<dbReference type="AlphaFoldDB" id="W7EQ80"/>
<evidence type="ECO:0000313" key="4">
    <source>
        <dbReference type="EMBL" id="EUN30221.1"/>
    </source>
</evidence>
<keyword evidence="1" id="KW-0862">Zinc</keyword>
<keyword evidence="1" id="KW-0863">Zinc-finger</keyword>
<protein>
    <recommendedName>
        <fullName evidence="3">RING-type domain-containing protein</fullName>
    </recommendedName>
</protein>
<evidence type="ECO:0000256" key="2">
    <source>
        <dbReference type="SAM" id="MobiDB-lite"/>
    </source>
</evidence>
<dbReference type="InterPro" id="IPR013083">
    <property type="entry name" value="Znf_RING/FYVE/PHD"/>
</dbReference>
<feature type="domain" description="RING-type" evidence="3">
    <location>
        <begin position="373"/>
        <end position="422"/>
    </location>
</feature>
<feature type="compositionally biased region" description="Low complexity" evidence="2">
    <location>
        <begin position="78"/>
        <end position="93"/>
    </location>
</feature>
<feature type="compositionally biased region" description="Low complexity" evidence="2">
    <location>
        <begin position="102"/>
        <end position="113"/>
    </location>
</feature>